<dbReference type="PANTHER" id="PTHR33344">
    <property type="entry name" value="OS02G0761600 PROTEIN"/>
    <property type="match status" value="1"/>
</dbReference>
<proteinExistence type="predicted"/>
<gene>
    <name evidence="2" type="ORF">AB1Y20_015625</name>
</gene>
<reference evidence="2 3" key="1">
    <citation type="journal article" date="2024" name="Science">
        <title>Giant polyketide synthase enzymes in the biosynthesis of giant marine polyether toxins.</title>
        <authorList>
            <person name="Fallon T.R."/>
            <person name="Shende V.V."/>
            <person name="Wierzbicki I.H."/>
            <person name="Pendleton A.L."/>
            <person name="Watervoot N.F."/>
            <person name="Auber R.P."/>
            <person name="Gonzalez D.J."/>
            <person name="Wisecaver J.H."/>
            <person name="Moore B.S."/>
        </authorList>
    </citation>
    <scope>NUCLEOTIDE SEQUENCE [LARGE SCALE GENOMIC DNA]</scope>
    <source>
        <strain evidence="2 3">12B1</strain>
    </source>
</reference>
<organism evidence="2 3">
    <name type="scientific">Prymnesium parvum</name>
    <name type="common">Toxic golden alga</name>
    <dbReference type="NCBI Taxonomy" id="97485"/>
    <lineage>
        <taxon>Eukaryota</taxon>
        <taxon>Haptista</taxon>
        <taxon>Haptophyta</taxon>
        <taxon>Prymnesiophyceae</taxon>
        <taxon>Prymnesiales</taxon>
        <taxon>Prymnesiaceae</taxon>
        <taxon>Prymnesium</taxon>
    </lineage>
</organism>
<feature type="signal peptide" evidence="1">
    <location>
        <begin position="1"/>
        <end position="17"/>
    </location>
</feature>
<sequence>MKRSNQLLLVSAALGAAILITNLSKRPPAARILPPAHPNDAQPLTEPAAVARTREWFEGMARRHARAAPPPPTPPTLPETYRAHPSCHPTLHAGFQGGSLNWGMSFKTRTADECCAACKAHAAVCVAGGGGRVYLNRTTFEGKVVRERCAETQSSNEEGTAQAKPCNVFVFCPTPLSEGGLCWSNDVWNHSYGECWLKNQPRPERPVAGAYGDYPDGYRKKHRTAPKSVQWMSGSLHPGPITVDGPHFHW</sequence>
<name>A0AB34JXB4_PRYPA</name>
<evidence type="ECO:0000256" key="1">
    <source>
        <dbReference type="SAM" id="SignalP"/>
    </source>
</evidence>
<dbReference type="EMBL" id="JBGBPQ010000003">
    <property type="protein sequence ID" value="KAL1526934.1"/>
    <property type="molecule type" value="Genomic_DNA"/>
</dbReference>
<dbReference type="Proteomes" id="UP001515480">
    <property type="component" value="Unassembled WGS sequence"/>
</dbReference>
<protein>
    <recommendedName>
        <fullName evidence="4">Apple domain-containing protein</fullName>
    </recommendedName>
</protein>
<evidence type="ECO:0000313" key="2">
    <source>
        <dbReference type="EMBL" id="KAL1526934.1"/>
    </source>
</evidence>
<feature type="chain" id="PRO_5044268859" description="Apple domain-containing protein" evidence="1">
    <location>
        <begin position="18"/>
        <end position="250"/>
    </location>
</feature>
<keyword evidence="1" id="KW-0732">Signal</keyword>
<dbReference type="AlphaFoldDB" id="A0AB34JXB4"/>
<comment type="caution">
    <text evidence="2">The sequence shown here is derived from an EMBL/GenBank/DDBJ whole genome shotgun (WGS) entry which is preliminary data.</text>
</comment>
<keyword evidence="3" id="KW-1185">Reference proteome</keyword>
<accession>A0AB34JXB4</accession>
<dbReference type="PANTHER" id="PTHR33344:SF1">
    <property type="entry name" value="OS06G0214100 PROTEIN"/>
    <property type="match status" value="1"/>
</dbReference>
<evidence type="ECO:0008006" key="4">
    <source>
        <dbReference type="Google" id="ProtNLM"/>
    </source>
</evidence>
<evidence type="ECO:0000313" key="3">
    <source>
        <dbReference type="Proteomes" id="UP001515480"/>
    </source>
</evidence>